<evidence type="ECO:0000313" key="1">
    <source>
        <dbReference type="EMBL" id="CAF0774773.1"/>
    </source>
</evidence>
<accession>A0A814H117</accession>
<dbReference type="AlphaFoldDB" id="A0A814H117"/>
<evidence type="ECO:0000313" key="2">
    <source>
        <dbReference type="EMBL" id="CAF1003112.1"/>
    </source>
</evidence>
<proteinExistence type="predicted"/>
<sequence length="141" mass="16075">MDVDIGEIVTNFKKAYPNDDFLVQKHKPCTSAGRYHGDTLLDVKLEVGECLTIYKLEKSSGSASINSDELKSKAFPFVYDTKSETDIEKRHDLIRTSLKNLLPNYRVHTFIFTENCVHAGYYKACASFKKEYGSDFIVFLT</sequence>
<reference evidence="2" key="1">
    <citation type="submission" date="2021-02" db="EMBL/GenBank/DDBJ databases">
        <authorList>
            <person name="Nowell W R."/>
        </authorList>
    </citation>
    <scope>NUCLEOTIDE SEQUENCE</scope>
</reference>
<comment type="caution">
    <text evidence="2">The sequence shown here is derived from an EMBL/GenBank/DDBJ whole genome shotgun (WGS) entry which is preliminary data.</text>
</comment>
<dbReference type="OrthoDB" id="10509978at2759"/>
<name>A0A814H117_ADIRI</name>
<gene>
    <name evidence="1" type="ORF">EDS130_LOCUS3511</name>
    <name evidence="2" type="ORF">XAT740_LOCUS13312</name>
</gene>
<organism evidence="2 3">
    <name type="scientific">Adineta ricciae</name>
    <name type="common">Rotifer</name>
    <dbReference type="NCBI Taxonomy" id="249248"/>
    <lineage>
        <taxon>Eukaryota</taxon>
        <taxon>Metazoa</taxon>
        <taxon>Spiralia</taxon>
        <taxon>Gnathifera</taxon>
        <taxon>Rotifera</taxon>
        <taxon>Eurotatoria</taxon>
        <taxon>Bdelloidea</taxon>
        <taxon>Adinetida</taxon>
        <taxon>Adinetidae</taxon>
        <taxon>Adineta</taxon>
    </lineage>
</organism>
<dbReference type="Proteomes" id="UP000663828">
    <property type="component" value="Unassembled WGS sequence"/>
</dbReference>
<protein>
    <submittedName>
        <fullName evidence="2">Uncharacterized protein</fullName>
    </submittedName>
</protein>
<keyword evidence="3" id="KW-1185">Reference proteome</keyword>
<dbReference type="EMBL" id="CAJNOR010000770">
    <property type="protein sequence ID" value="CAF1003112.1"/>
    <property type="molecule type" value="Genomic_DNA"/>
</dbReference>
<dbReference type="Proteomes" id="UP000663852">
    <property type="component" value="Unassembled WGS sequence"/>
</dbReference>
<dbReference type="EMBL" id="CAJNOJ010000009">
    <property type="protein sequence ID" value="CAF0774773.1"/>
    <property type="molecule type" value="Genomic_DNA"/>
</dbReference>
<evidence type="ECO:0000313" key="3">
    <source>
        <dbReference type="Proteomes" id="UP000663828"/>
    </source>
</evidence>